<evidence type="ECO:0000256" key="1">
    <source>
        <dbReference type="SAM" id="MobiDB-lite"/>
    </source>
</evidence>
<feature type="compositionally biased region" description="Low complexity" evidence="1">
    <location>
        <begin position="11"/>
        <end position="21"/>
    </location>
</feature>
<dbReference type="Gene3D" id="3.40.109.10">
    <property type="entry name" value="NADH Oxidase"/>
    <property type="match status" value="1"/>
</dbReference>
<dbReference type="InterPro" id="IPR000415">
    <property type="entry name" value="Nitroreductase-like"/>
</dbReference>
<comment type="caution">
    <text evidence="2">The sequence shown here is derived from an EMBL/GenBank/DDBJ whole genome shotgun (WGS) entry which is preliminary data.</text>
</comment>
<dbReference type="OrthoDB" id="3662644at2"/>
<evidence type="ECO:0000313" key="3">
    <source>
        <dbReference type="Proteomes" id="UP000318186"/>
    </source>
</evidence>
<proteinExistence type="predicted"/>
<evidence type="ECO:0008006" key="4">
    <source>
        <dbReference type="Google" id="ProtNLM"/>
    </source>
</evidence>
<dbReference type="RefSeq" id="WP_145766093.1">
    <property type="nucleotide sequence ID" value="NZ_VIWW01000001.1"/>
</dbReference>
<organism evidence="2 3">
    <name type="scientific">Streptomyces brevispora</name>
    <dbReference type="NCBI Taxonomy" id="887462"/>
    <lineage>
        <taxon>Bacteria</taxon>
        <taxon>Bacillati</taxon>
        <taxon>Actinomycetota</taxon>
        <taxon>Actinomycetes</taxon>
        <taxon>Kitasatosporales</taxon>
        <taxon>Streptomycetaceae</taxon>
        <taxon>Streptomyces</taxon>
    </lineage>
</organism>
<dbReference type="AlphaFoldDB" id="A0A561V3W3"/>
<feature type="compositionally biased region" description="Pro residues" evidence="1">
    <location>
        <begin position="1"/>
        <end position="10"/>
    </location>
</feature>
<dbReference type="GO" id="GO:0016491">
    <property type="term" value="F:oxidoreductase activity"/>
    <property type="evidence" value="ECO:0007669"/>
    <property type="project" value="InterPro"/>
</dbReference>
<accession>A0A561V3W3</accession>
<name>A0A561V3W3_9ACTN</name>
<dbReference type="Proteomes" id="UP000318186">
    <property type="component" value="Unassembled WGS sequence"/>
</dbReference>
<dbReference type="EMBL" id="VIWW01000001">
    <property type="protein sequence ID" value="TWG06287.1"/>
    <property type="molecule type" value="Genomic_DNA"/>
</dbReference>
<gene>
    <name evidence="2" type="ORF">FHX80_114782</name>
</gene>
<sequence length="511" mass="54289">MNAPHAPVPDAPAADRAGPVPEDADTMARDRMWYLFAAGADRPAVPPMPPGAEPPPGVPVSALPVAPRLPDTARHDDLTVLPPGTVDLLEDTPFPAGRITGVPEDQALAHALVAAFGVQRREPENPFNDHRGYASVRSKFPVQILVNDRGRRRVFDPYRRALAGLAGASSEPSAAREVLLTGRFTRLPATYRWYRGSLVQLELGIALRAVCVALQLLGIPARVRLPGPGARERLAEFGLSPSWEWTLPVVIELAGEVPPVTAGPDHGPAEAVPDPVMADVVEMNRAQRFTTAAAAVGTAIPPGAPDTGLSWAEVLWRRTSGRMPRGLFGNNARPRTVPGGVLDTARDWLLTPPPGAELRAAAGALRVTAVTQSVTGHPDGVYEVTSAAYSPRATGPGVPARLEEIYGYPLAPGNGCDVRHASVLWFLSFRPRELAGHLGTSAWTAAQYTCGWAVHGLTLAAATAGLYARPVRAFREAPARRILGLPSDEMVVLAVISGTSRFSGPLLDLRQ</sequence>
<dbReference type="SUPFAM" id="SSF55469">
    <property type="entry name" value="FMN-dependent nitroreductase-like"/>
    <property type="match status" value="1"/>
</dbReference>
<feature type="region of interest" description="Disordered" evidence="1">
    <location>
        <begin position="1"/>
        <end position="25"/>
    </location>
</feature>
<reference evidence="2 3" key="1">
    <citation type="submission" date="2019-06" db="EMBL/GenBank/DDBJ databases">
        <title>Sequencing the genomes of 1000 actinobacteria strains.</title>
        <authorList>
            <person name="Klenk H.-P."/>
        </authorList>
    </citation>
    <scope>NUCLEOTIDE SEQUENCE [LARGE SCALE GENOMIC DNA]</scope>
    <source>
        <strain evidence="2 3">DSM 42059</strain>
    </source>
</reference>
<protein>
    <recommendedName>
        <fullName evidence="4">SagB-type dehydrogenase family enzyme</fullName>
    </recommendedName>
</protein>
<evidence type="ECO:0000313" key="2">
    <source>
        <dbReference type="EMBL" id="TWG06287.1"/>
    </source>
</evidence>